<dbReference type="AlphaFoldDB" id="A0A8J3AUE5"/>
<protein>
    <recommendedName>
        <fullName evidence="3">CxxH/CxxC protein</fullName>
    </recommendedName>
</protein>
<sequence>MEKVIVSCDEHVEWALDDFVDKYSETPLLNKVEKTQNISTTCEYCQNDAIYIVSNIDSPTKCG</sequence>
<evidence type="ECO:0000313" key="2">
    <source>
        <dbReference type="Proteomes" id="UP000626244"/>
    </source>
</evidence>
<dbReference type="NCBIfam" id="TIGR04129">
    <property type="entry name" value="CxxH_BA5709"/>
    <property type="match status" value="1"/>
</dbReference>
<dbReference type="InterPro" id="IPR025626">
    <property type="entry name" value="YyzF"/>
</dbReference>
<proteinExistence type="predicted"/>
<dbReference type="EMBL" id="BMHB01000002">
    <property type="protein sequence ID" value="GGI17042.1"/>
    <property type="molecule type" value="Genomic_DNA"/>
</dbReference>
<evidence type="ECO:0008006" key="3">
    <source>
        <dbReference type="Google" id="ProtNLM"/>
    </source>
</evidence>
<comment type="caution">
    <text evidence="1">The sequence shown here is derived from an EMBL/GenBank/DDBJ whole genome shotgun (WGS) entry which is preliminary data.</text>
</comment>
<reference evidence="2" key="1">
    <citation type="journal article" date="2019" name="Int. J. Syst. Evol. Microbiol.">
        <title>The Global Catalogue of Microorganisms (GCM) 10K type strain sequencing project: providing services to taxonomists for standard genome sequencing and annotation.</title>
        <authorList>
            <consortium name="The Broad Institute Genomics Platform"/>
            <consortium name="The Broad Institute Genome Sequencing Center for Infectious Disease"/>
            <person name="Wu L."/>
            <person name="Ma J."/>
        </authorList>
    </citation>
    <scope>NUCLEOTIDE SEQUENCE [LARGE SCALE GENOMIC DNA]</scope>
    <source>
        <strain evidence="2">CGMCC 1.14993</strain>
    </source>
</reference>
<name>A0A8J3AUE5_9BACI</name>
<dbReference type="OrthoDB" id="1652387at2"/>
<evidence type="ECO:0000313" key="1">
    <source>
        <dbReference type="EMBL" id="GGI17042.1"/>
    </source>
</evidence>
<gene>
    <name evidence="1" type="ORF">GCM10007380_35980</name>
</gene>
<dbReference type="RefSeq" id="WP_088001616.1">
    <property type="nucleotide sequence ID" value="NZ_BMHB01000002.1"/>
</dbReference>
<organism evidence="1 2">
    <name type="scientific">Gottfriedia solisilvae</name>
    <dbReference type="NCBI Taxonomy" id="1516104"/>
    <lineage>
        <taxon>Bacteria</taxon>
        <taxon>Bacillati</taxon>
        <taxon>Bacillota</taxon>
        <taxon>Bacilli</taxon>
        <taxon>Bacillales</taxon>
        <taxon>Bacillaceae</taxon>
        <taxon>Gottfriedia</taxon>
    </lineage>
</organism>
<dbReference type="Pfam" id="PF14116">
    <property type="entry name" value="YyzF"/>
    <property type="match status" value="1"/>
</dbReference>
<accession>A0A8J3AUE5</accession>
<keyword evidence="2" id="KW-1185">Reference proteome</keyword>
<dbReference type="Proteomes" id="UP000626244">
    <property type="component" value="Unassembled WGS sequence"/>
</dbReference>